<feature type="region of interest" description="Disordered" evidence="1">
    <location>
        <begin position="282"/>
        <end position="326"/>
    </location>
</feature>
<evidence type="ECO:0000313" key="3">
    <source>
        <dbReference type="RefSeq" id="XP_025836342.1"/>
    </source>
</evidence>
<name>A0A7F5RK16_AGRPL</name>
<dbReference type="Pfam" id="PF06730">
    <property type="entry name" value="FAM92"/>
    <property type="match status" value="1"/>
</dbReference>
<reference evidence="3" key="1">
    <citation type="submission" date="2025-08" db="UniProtKB">
        <authorList>
            <consortium name="RefSeq"/>
        </authorList>
    </citation>
    <scope>IDENTIFICATION</scope>
    <source>
        <tissue evidence="3">Entire body</tissue>
    </source>
</reference>
<dbReference type="KEGG" id="apln:108736554"/>
<proteinExistence type="predicted"/>
<evidence type="ECO:0000313" key="2">
    <source>
        <dbReference type="Proteomes" id="UP000192223"/>
    </source>
</evidence>
<accession>A0A7F5RK16</accession>
<sequence length="326" mass="37544">MLNSKRNKNYDCELQTKFIQNRISKVERQFAELCNAFAEYSRKAAKIRNAGDTLSTVVNHYAEGEDVNKSLQEALFSFSKCVLKISDYCNLRVLNIDKNVTNELSQYELICKHCKEDVKEIFASREKEVLRKKQLERIKEKNPKNRQQIIQAETELAKASSEVSHTVQKLEEQMVTFEQKKLYNLKSILLNFINFEIGYHAKALEQLTIAYNDINNINELKDMEEFKKFLQESASSISSTRQTIFKTSQSLSALNLFSKQNHPRNSGIPNFSQKYSPAFSKSVNDLENVQKENDEISSSNSSSESDIENTTSEDSEEINPQITKEN</sequence>
<dbReference type="AlphaFoldDB" id="A0A7F5RK16"/>
<dbReference type="PANTHER" id="PTHR21223">
    <property type="entry name" value="CBY1-INTERACTING BAR DOMAIN-CONTAINING PROTEIN HOMOLOG"/>
    <property type="match status" value="1"/>
</dbReference>
<keyword evidence="2" id="KW-1185">Reference proteome</keyword>
<dbReference type="CTD" id="34654"/>
<dbReference type="OrthoDB" id="60621at2759"/>
<organism evidence="2 3">
    <name type="scientific">Agrilus planipennis</name>
    <name type="common">Emerald ash borer</name>
    <name type="synonym">Agrilus marcopoli</name>
    <dbReference type="NCBI Taxonomy" id="224129"/>
    <lineage>
        <taxon>Eukaryota</taxon>
        <taxon>Metazoa</taxon>
        <taxon>Ecdysozoa</taxon>
        <taxon>Arthropoda</taxon>
        <taxon>Hexapoda</taxon>
        <taxon>Insecta</taxon>
        <taxon>Pterygota</taxon>
        <taxon>Neoptera</taxon>
        <taxon>Endopterygota</taxon>
        <taxon>Coleoptera</taxon>
        <taxon>Polyphaga</taxon>
        <taxon>Elateriformia</taxon>
        <taxon>Buprestoidea</taxon>
        <taxon>Buprestidae</taxon>
        <taxon>Agrilinae</taxon>
        <taxon>Agrilus</taxon>
    </lineage>
</organism>
<gene>
    <name evidence="3" type="primary">LOC108736554</name>
</gene>
<dbReference type="PANTHER" id="PTHR21223:SF2">
    <property type="entry name" value="CBY1-INTERACTING BAR DOMAIN-CONTAINING PROTEIN HOMOLOG"/>
    <property type="match status" value="1"/>
</dbReference>
<protein>
    <submittedName>
        <fullName evidence="3">Protein FAM92A</fullName>
    </submittedName>
</protein>
<dbReference type="Gene3D" id="1.20.1270.60">
    <property type="entry name" value="Arfaptin homology (AH) domain/BAR domain"/>
    <property type="match status" value="1"/>
</dbReference>
<dbReference type="Proteomes" id="UP000192223">
    <property type="component" value="Unplaced"/>
</dbReference>
<dbReference type="RefSeq" id="XP_025836342.1">
    <property type="nucleotide sequence ID" value="XM_025980557.1"/>
</dbReference>
<dbReference type="InParanoid" id="A0A7F5RK16"/>
<dbReference type="GeneID" id="108736554"/>
<dbReference type="InterPro" id="IPR027267">
    <property type="entry name" value="AH/BAR_dom_sf"/>
</dbReference>
<dbReference type="InterPro" id="IPR009602">
    <property type="entry name" value="CBAR/FAM92"/>
</dbReference>
<feature type="compositionally biased region" description="Acidic residues" evidence="1">
    <location>
        <begin position="305"/>
        <end position="317"/>
    </location>
</feature>
<evidence type="ECO:0000256" key="1">
    <source>
        <dbReference type="SAM" id="MobiDB-lite"/>
    </source>
</evidence>
<dbReference type="GO" id="GO:0035869">
    <property type="term" value="C:ciliary transition zone"/>
    <property type="evidence" value="ECO:0007669"/>
    <property type="project" value="TreeGrafter"/>
</dbReference>
<dbReference type="GO" id="GO:0036064">
    <property type="term" value="C:ciliary basal body"/>
    <property type="evidence" value="ECO:0007669"/>
    <property type="project" value="TreeGrafter"/>
</dbReference>
<dbReference type="GO" id="GO:0060271">
    <property type="term" value="P:cilium assembly"/>
    <property type="evidence" value="ECO:0007669"/>
    <property type="project" value="TreeGrafter"/>
</dbReference>
<dbReference type="SUPFAM" id="SSF103657">
    <property type="entry name" value="BAR/IMD domain-like"/>
    <property type="match status" value="1"/>
</dbReference>